<evidence type="ECO:0000256" key="3">
    <source>
        <dbReference type="ARBA" id="ARBA00022741"/>
    </source>
</evidence>
<geneLocation type="chloroplast" evidence="6"/>
<keyword evidence="6" id="KW-0934">Plastid</keyword>
<dbReference type="AlphaFoldDB" id="A0A1C9JBL0"/>
<dbReference type="EMBL" id="KX808498">
    <property type="protein sequence ID" value="AOP19234.1"/>
    <property type="molecule type" value="Genomic_DNA"/>
</dbReference>
<keyword evidence="1" id="KW-0436">Ligase</keyword>
<dbReference type="Pfam" id="PF01171">
    <property type="entry name" value="ATP_bind_3"/>
    <property type="match status" value="1"/>
</dbReference>
<sequence length="181" mass="21107">MVFSCLPYWHFKFFCGLKIPLFSPKGACQRLAPPRGYLIAFSGGQDSTILMVLWMNLNKLAALQAEGFTNACIWCNHLWKINDFYLLRHSFQISFIFHQSFFYSISFSKILSEQKARQYRHNTFLRISNYSNSDFVCTAHTQNDQIETFFINLFRGSGKFGLQSLRNSQVFVKPSALQTFY</sequence>
<dbReference type="InterPro" id="IPR014729">
    <property type="entry name" value="Rossmann-like_a/b/a_fold"/>
</dbReference>
<keyword evidence="2" id="KW-0819">tRNA processing</keyword>
<dbReference type="InterPro" id="IPR011063">
    <property type="entry name" value="TilS/TtcA_N"/>
</dbReference>
<gene>
    <name evidence="6" type="primary">orf180</name>
</gene>
<proteinExistence type="predicted"/>
<reference evidence="6" key="2">
    <citation type="submission" date="2016-08" db="EMBL/GenBank/DDBJ databases">
        <authorList>
            <person name="Seilhamer J.J."/>
        </authorList>
    </citation>
    <scope>NUCLEOTIDE SEQUENCE</scope>
</reference>
<dbReference type="InterPro" id="IPR012094">
    <property type="entry name" value="tRNA_Ile_lys_synt"/>
</dbReference>
<keyword evidence="4" id="KW-0067">ATP-binding</keyword>
<reference evidence="6" key="1">
    <citation type="journal article" date="2016" name="Genome Biol. Evol.">
        <title>Evolutionary Dynamics of Chloroplast Genomes in Low Light: A Case Study of the Endolithic Green Alga Ostreobium quekettii.</title>
        <authorList>
            <person name="R Marcelino V."/>
            <person name="Cremen M.C."/>
            <person name="Jackson C.J."/>
            <person name="Larkum A.A."/>
            <person name="Verbruggen H."/>
        </authorList>
    </citation>
    <scope>NUCLEOTIDE SEQUENCE</scope>
</reference>
<evidence type="ECO:0000256" key="4">
    <source>
        <dbReference type="ARBA" id="ARBA00022840"/>
    </source>
</evidence>
<keyword evidence="3" id="KW-0547">Nucleotide-binding</keyword>
<evidence type="ECO:0000259" key="5">
    <source>
        <dbReference type="Pfam" id="PF01171"/>
    </source>
</evidence>
<dbReference type="Gene3D" id="3.40.50.620">
    <property type="entry name" value="HUPs"/>
    <property type="match status" value="1"/>
</dbReference>
<dbReference type="PANTHER" id="PTHR43033:SF1">
    <property type="entry name" value="TRNA(ILE)-LYSIDINE SYNTHASE-RELATED"/>
    <property type="match status" value="1"/>
</dbReference>
<feature type="domain" description="tRNA(Ile)-lysidine/2-thiocytidine synthase N-terminal" evidence="5">
    <location>
        <begin position="37"/>
        <end position="171"/>
    </location>
</feature>
<dbReference type="GeneID" id="29288731"/>
<dbReference type="RefSeq" id="YP_009306330.1">
    <property type="nucleotide sequence ID" value="NC_031368.1"/>
</dbReference>
<name>A0A1C9JBL0_9CHLO</name>
<dbReference type="GO" id="GO:0005524">
    <property type="term" value="F:ATP binding"/>
    <property type="evidence" value="ECO:0007669"/>
    <property type="project" value="UniProtKB-KW"/>
</dbReference>
<evidence type="ECO:0000313" key="6">
    <source>
        <dbReference type="EMBL" id="AOP19234.1"/>
    </source>
</evidence>
<evidence type="ECO:0000256" key="2">
    <source>
        <dbReference type="ARBA" id="ARBA00022694"/>
    </source>
</evidence>
<dbReference type="GO" id="GO:0008033">
    <property type="term" value="P:tRNA processing"/>
    <property type="evidence" value="ECO:0007669"/>
    <property type="project" value="UniProtKB-KW"/>
</dbReference>
<dbReference type="SUPFAM" id="SSF52402">
    <property type="entry name" value="Adenine nucleotide alpha hydrolases-like"/>
    <property type="match status" value="1"/>
</dbReference>
<protein>
    <recommendedName>
        <fullName evidence="5">tRNA(Ile)-lysidine/2-thiocytidine synthase N-terminal domain-containing protein</fullName>
    </recommendedName>
</protein>
<organism evidence="6">
    <name type="scientific">Caulerpa cliftonii</name>
    <dbReference type="NCBI Taxonomy" id="1004391"/>
    <lineage>
        <taxon>Eukaryota</taxon>
        <taxon>Viridiplantae</taxon>
        <taxon>Chlorophyta</taxon>
        <taxon>core chlorophytes</taxon>
        <taxon>Ulvophyceae</taxon>
        <taxon>TCBD clade</taxon>
        <taxon>Bryopsidales</taxon>
        <taxon>Halimedineae</taxon>
        <taxon>Caulerpaceae</taxon>
        <taxon>Caulerpa</taxon>
    </lineage>
</organism>
<evidence type="ECO:0000256" key="1">
    <source>
        <dbReference type="ARBA" id="ARBA00022598"/>
    </source>
</evidence>
<dbReference type="PANTHER" id="PTHR43033">
    <property type="entry name" value="TRNA(ILE)-LYSIDINE SYNTHASE-RELATED"/>
    <property type="match status" value="1"/>
</dbReference>
<dbReference type="GO" id="GO:0016879">
    <property type="term" value="F:ligase activity, forming carbon-nitrogen bonds"/>
    <property type="evidence" value="ECO:0007669"/>
    <property type="project" value="InterPro"/>
</dbReference>
<keyword evidence="6" id="KW-0150">Chloroplast</keyword>
<accession>A0A1C9JBL0</accession>